<dbReference type="AlphaFoldDB" id="A0A8J7S049"/>
<gene>
    <name evidence="12" type="ORF">KAJ83_04430</name>
</gene>
<evidence type="ECO:0000256" key="7">
    <source>
        <dbReference type="ARBA" id="ARBA00023004"/>
    </source>
</evidence>
<dbReference type="InterPro" id="IPR017938">
    <property type="entry name" value="Riboflavin_synthase-like_b-brl"/>
</dbReference>
<dbReference type="GO" id="GO:0016491">
    <property type="term" value="F:oxidoreductase activity"/>
    <property type="evidence" value="ECO:0007669"/>
    <property type="project" value="UniProtKB-KW"/>
</dbReference>
<dbReference type="GO" id="GO:0046872">
    <property type="term" value="F:metal ion binding"/>
    <property type="evidence" value="ECO:0007669"/>
    <property type="project" value="UniProtKB-KW"/>
</dbReference>
<evidence type="ECO:0000313" key="13">
    <source>
        <dbReference type="Proteomes" id="UP000672602"/>
    </source>
</evidence>
<dbReference type="GO" id="GO:0051537">
    <property type="term" value="F:2 iron, 2 sulfur cluster binding"/>
    <property type="evidence" value="ECO:0007669"/>
    <property type="project" value="UniProtKB-KW"/>
</dbReference>
<evidence type="ECO:0000256" key="2">
    <source>
        <dbReference type="ARBA" id="ARBA00022630"/>
    </source>
</evidence>
<sequence length="361" mass="40384">MRIANFKALDERSYWTDAKDLECVMVIPEAPDVKSFCFKTADDSWFRYMPGQFITIELPIGDRARLMRTYTLSSSPSRPLSISITVKAQPDSVGSRWLLDNLKVGDRIKAYGPGGLFSFMMYPAERYLFIAAGSGVTPMMSMTRWLFDNGEHSDIALVNCARRPSELLFANELRRMAQRVPDIKLSFVVEEDDPYAAWAGYRGRMNQLMLELMAPDYMEREIFCCGPEPFMKTVRDVLNLAGFDMAHYHEESFHAPIRTEDQVPTHDDVVPNEAAGAGIRFAMSDVTARCRETDTILDVAKAQGLNIPSACRFGVCGTCKVRKLSGEAHMVHNGGISDREIAAGFILACCSTPIGQLEIDI</sequence>
<evidence type="ECO:0000256" key="5">
    <source>
        <dbReference type="ARBA" id="ARBA00022827"/>
    </source>
</evidence>
<evidence type="ECO:0000256" key="3">
    <source>
        <dbReference type="ARBA" id="ARBA00022714"/>
    </source>
</evidence>
<dbReference type="PROSITE" id="PS51085">
    <property type="entry name" value="2FE2S_FER_2"/>
    <property type="match status" value="1"/>
</dbReference>
<dbReference type="CDD" id="cd00207">
    <property type="entry name" value="fer2"/>
    <property type="match status" value="1"/>
</dbReference>
<dbReference type="InterPro" id="IPR006058">
    <property type="entry name" value="2Fe2S_fd_BS"/>
</dbReference>
<dbReference type="Pfam" id="PF00175">
    <property type="entry name" value="NAD_binding_1"/>
    <property type="match status" value="1"/>
</dbReference>
<feature type="domain" description="2Fe-2S ferredoxin-type" evidence="10">
    <location>
        <begin position="277"/>
        <end position="361"/>
    </location>
</feature>
<dbReference type="InterPro" id="IPR001041">
    <property type="entry name" value="2Fe-2S_ferredoxin-type"/>
</dbReference>
<dbReference type="Gene3D" id="3.40.50.80">
    <property type="entry name" value="Nucleotide-binding domain of ferredoxin-NADP reductase (FNR) module"/>
    <property type="match status" value="1"/>
</dbReference>
<proteinExistence type="inferred from homology"/>
<evidence type="ECO:0000256" key="9">
    <source>
        <dbReference type="ARBA" id="ARBA00061434"/>
    </source>
</evidence>
<dbReference type="InterPro" id="IPR001433">
    <property type="entry name" value="OxRdtase_FAD/NAD-bd"/>
</dbReference>
<keyword evidence="8" id="KW-0411">Iron-sulfur</keyword>
<comment type="cofactor">
    <cofactor evidence="1">
        <name>FAD</name>
        <dbReference type="ChEBI" id="CHEBI:57692"/>
    </cofactor>
</comment>
<dbReference type="EMBL" id="JAGMWN010000001">
    <property type="protein sequence ID" value="MBP5856244.1"/>
    <property type="molecule type" value="Genomic_DNA"/>
</dbReference>
<dbReference type="SUPFAM" id="SSF63380">
    <property type="entry name" value="Riboflavin synthase domain-like"/>
    <property type="match status" value="1"/>
</dbReference>
<dbReference type="RefSeq" id="WP_210680779.1">
    <property type="nucleotide sequence ID" value="NZ_JAGMWN010000001.1"/>
</dbReference>
<dbReference type="Pfam" id="PF00111">
    <property type="entry name" value="Fer2"/>
    <property type="match status" value="1"/>
</dbReference>
<dbReference type="InterPro" id="IPR036010">
    <property type="entry name" value="2Fe-2S_ferredoxin-like_sf"/>
</dbReference>
<evidence type="ECO:0000256" key="1">
    <source>
        <dbReference type="ARBA" id="ARBA00001974"/>
    </source>
</evidence>
<dbReference type="SUPFAM" id="SSF52343">
    <property type="entry name" value="Ferredoxin reductase-like, C-terminal NADP-linked domain"/>
    <property type="match status" value="1"/>
</dbReference>
<keyword evidence="3" id="KW-0001">2Fe-2S</keyword>
<dbReference type="PROSITE" id="PS51384">
    <property type="entry name" value="FAD_FR"/>
    <property type="match status" value="1"/>
</dbReference>
<keyword evidence="6" id="KW-0560">Oxidoreductase</keyword>
<feature type="domain" description="FAD-binding FR-type" evidence="11">
    <location>
        <begin position="16"/>
        <end position="120"/>
    </location>
</feature>
<comment type="similarity">
    <text evidence="9">In the N-terminal section; belongs to the FAD-binding oxidoreductase type 6 family.</text>
</comment>
<dbReference type="PRINTS" id="PR00410">
    <property type="entry name" value="PHEHYDRXLASE"/>
</dbReference>
<name>A0A8J7S049_9PROT</name>
<evidence type="ECO:0000256" key="8">
    <source>
        <dbReference type="ARBA" id="ARBA00023014"/>
    </source>
</evidence>
<keyword evidence="7" id="KW-0408">Iron</keyword>
<keyword evidence="5" id="KW-0274">FAD</keyword>
<keyword evidence="4" id="KW-0479">Metal-binding</keyword>
<dbReference type="InterPro" id="IPR039261">
    <property type="entry name" value="FNR_nucleotide-bd"/>
</dbReference>
<evidence type="ECO:0000313" key="12">
    <source>
        <dbReference type="EMBL" id="MBP5856244.1"/>
    </source>
</evidence>
<reference evidence="12" key="1">
    <citation type="submission" date="2021-04" db="EMBL/GenBank/DDBJ databases">
        <authorList>
            <person name="Zhang D.-C."/>
        </authorList>
    </citation>
    <scope>NUCLEOTIDE SEQUENCE</scope>
    <source>
        <strain evidence="12">CGMCC 1.15697</strain>
    </source>
</reference>
<evidence type="ECO:0000259" key="10">
    <source>
        <dbReference type="PROSITE" id="PS51085"/>
    </source>
</evidence>
<keyword evidence="2" id="KW-0285">Flavoprotein</keyword>
<dbReference type="Proteomes" id="UP000672602">
    <property type="component" value="Unassembled WGS sequence"/>
</dbReference>
<dbReference type="PANTHER" id="PTHR47354:SF6">
    <property type="entry name" value="NADH OXIDOREDUCTASE HCR"/>
    <property type="match status" value="1"/>
</dbReference>
<evidence type="ECO:0000256" key="6">
    <source>
        <dbReference type="ARBA" id="ARBA00023002"/>
    </source>
</evidence>
<keyword evidence="13" id="KW-1185">Reference proteome</keyword>
<dbReference type="InterPro" id="IPR008333">
    <property type="entry name" value="Cbr1-like_FAD-bd_dom"/>
</dbReference>
<evidence type="ECO:0000259" key="11">
    <source>
        <dbReference type="PROSITE" id="PS51384"/>
    </source>
</evidence>
<dbReference type="Pfam" id="PF00970">
    <property type="entry name" value="FAD_binding_6"/>
    <property type="match status" value="1"/>
</dbReference>
<dbReference type="InterPro" id="IPR017927">
    <property type="entry name" value="FAD-bd_FR_type"/>
</dbReference>
<accession>A0A8J7S049</accession>
<dbReference type="CDD" id="cd06215">
    <property type="entry name" value="FNR_iron_sulfur_binding_1"/>
    <property type="match status" value="1"/>
</dbReference>
<organism evidence="12 13">
    <name type="scientific">Marivibrio halodurans</name>
    <dbReference type="NCBI Taxonomy" id="2039722"/>
    <lineage>
        <taxon>Bacteria</taxon>
        <taxon>Pseudomonadati</taxon>
        <taxon>Pseudomonadota</taxon>
        <taxon>Alphaproteobacteria</taxon>
        <taxon>Rhodospirillales</taxon>
        <taxon>Rhodospirillaceae</taxon>
        <taxon>Marivibrio</taxon>
    </lineage>
</organism>
<evidence type="ECO:0000256" key="4">
    <source>
        <dbReference type="ARBA" id="ARBA00022723"/>
    </source>
</evidence>
<dbReference type="SUPFAM" id="SSF54292">
    <property type="entry name" value="2Fe-2S ferredoxin-like"/>
    <property type="match status" value="1"/>
</dbReference>
<dbReference type="InterPro" id="IPR012675">
    <property type="entry name" value="Beta-grasp_dom_sf"/>
</dbReference>
<protein>
    <submittedName>
        <fullName evidence="12">Hybrid-cluster NAD(P)-dependent oxidoreductase</fullName>
    </submittedName>
</protein>
<dbReference type="PROSITE" id="PS00197">
    <property type="entry name" value="2FE2S_FER_1"/>
    <property type="match status" value="1"/>
</dbReference>
<dbReference type="Gene3D" id="3.10.20.30">
    <property type="match status" value="1"/>
</dbReference>
<dbReference type="Gene3D" id="2.40.30.10">
    <property type="entry name" value="Translation factors"/>
    <property type="match status" value="1"/>
</dbReference>
<dbReference type="InterPro" id="IPR050415">
    <property type="entry name" value="MRET"/>
</dbReference>
<comment type="caution">
    <text evidence="12">The sequence shown here is derived from an EMBL/GenBank/DDBJ whole genome shotgun (WGS) entry which is preliminary data.</text>
</comment>
<dbReference type="PANTHER" id="PTHR47354">
    <property type="entry name" value="NADH OXIDOREDUCTASE HCR"/>
    <property type="match status" value="1"/>
</dbReference>